<keyword evidence="1" id="KW-0812">Transmembrane</keyword>
<feature type="transmembrane region" description="Helical" evidence="1">
    <location>
        <begin position="12"/>
        <end position="34"/>
    </location>
</feature>
<dbReference type="AlphaFoldDB" id="A0A9P5TQF4"/>
<evidence type="ECO:0000313" key="3">
    <source>
        <dbReference type="Proteomes" id="UP000724874"/>
    </source>
</evidence>
<reference evidence="2" key="1">
    <citation type="submission" date="2020-11" db="EMBL/GenBank/DDBJ databases">
        <authorList>
            <consortium name="DOE Joint Genome Institute"/>
            <person name="Ahrendt S."/>
            <person name="Riley R."/>
            <person name="Andreopoulos W."/>
            <person name="LaButti K."/>
            <person name="Pangilinan J."/>
            <person name="Ruiz-duenas F.J."/>
            <person name="Barrasa J.M."/>
            <person name="Sanchez-Garcia M."/>
            <person name="Camarero S."/>
            <person name="Miyauchi S."/>
            <person name="Serrano A."/>
            <person name="Linde D."/>
            <person name="Babiker R."/>
            <person name="Drula E."/>
            <person name="Ayuso-Fernandez I."/>
            <person name="Pacheco R."/>
            <person name="Padilla G."/>
            <person name="Ferreira P."/>
            <person name="Barriuso J."/>
            <person name="Kellner H."/>
            <person name="Castanera R."/>
            <person name="Alfaro M."/>
            <person name="Ramirez L."/>
            <person name="Pisabarro A.G."/>
            <person name="Kuo A."/>
            <person name="Tritt A."/>
            <person name="Lipzen A."/>
            <person name="He G."/>
            <person name="Yan M."/>
            <person name="Ng V."/>
            <person name="Cullen D."/>
            <person name="Martin F."/>
            <person name="Rosso M.-N."/>
            <person name="Henrissat B."/>
            <person name="Hibbett D."/>
            <person name="Martinez A.T."/>
            <person name="Grigoriev I.V."/>
        </authorList>
    </citation>
    <scope>NUCLEOTIDE SEQUENCE</scope>
    <source>
        <strain evidence="2">AH 44721</strain>
    </source>
</reference>
<keyword evidence="1" id="KW-0472">Membrane</keyword>
<proteinExistence type="predicted"/>
<feature type="transmembrane region" description="Helical" evidence="1">
    <location>
        <begin position="95"/>
        <end position="115"/>
    </location>
</feature>
<feature type="transmembrane region" description="Helical" evidence="1">
    <location>
        <begin position="72"/>
        <end position="89"/>
    </location>
</feature>
<keyword evidence="1" id="KW-1133">Transmembrane helix</keyword>
<organism evidence="2 3">
    <name type="scientific">Gymnopilus junonius</name>
    <name type="common">Spectacular rustgill mushroom</name>
    <name type="synonym">Gymnopilus spectabilis subsp. junonius</name>
    <dbReference type="NCBI Taxonomy" id="109634"/>
    <lineage>
        <taxon>Eukaryota</taxon>
        <taxon>Fungi</taxon>
        <taxon>Dikarya</taxon>
        <taxon>Basidiomycota</taxon>
        <taxon>Agaricomycotina</taxon>
        <taxon>Agaricomycetes</taxon>
        <taxon>Agaricomycetidae</taxon>
        <taxon>Agaricales</taxon>
        <taxon>Agaricineae</taxon>
        <taxon>Hymenogastraceae</taxon>
        <taxon>Gymnopilus</taxon>
    </lineage>
</organism>
<keyword evidence="3" id="KW-1185">Reference proteome</keyword>
<dbReference type="Proteomes" id="UP000724874">
    <property type="component" value="Unassembled WGS sequence"/>
</dbReference>
<feature type="transmembrane region" description="Helical" evidence="1">
    <location>
        <begin position="46"/>
        <end position="65"/>
    </location>
</feature>
<sequence length="159" mass="17464">MLTDIRSDRGWCLVISSMGLITLGTSSVLCRLYFKRQKIHFSEAIEAFGGSAAGLIAVPLGIVLFMEARRAILLTTIAQAISTGFFVLASCLAQMHLRAAIGVATLIGQILLAVARTRFYDNSTVRRRLEKSSSPFDLLSTFDFGLLFLYYTYRAAEPG</sequence>
<dbReference type="EMBL" id="JADNYJ010000025">
    <property type="protein sequence ID" value="KAF8904723.1"/>
    <property type="molecule type" value="Genomic_DNA"/>
</dbReference>
<gene>
    <name evidence="2" type="ORF">CPB84DRAFT_1772661</name>
</gene>
<evidence type="ECO:0000313" key="2">
    <source>
        <dbReference type="EMBL" id="KAF8904723.1"/>
    </source>
</evidence>
<accession>A0A9P5TQF4</accession>
<comment type="caution">
    <text evidence="2">The sequence shown here is derived from an EMBL/GenBank/DDBJ whole genome shotgun (WGS) entry which is preliminary data.</text>
</comment>
<name>A0A9P5TQF4_GYMJU</name>
<evidence type="ECO:0000256" key="1">
    <source>
        <dbReference type="SAM" id="Phobius"/>
    </source>
</evidence>
<protein>
    <submittedName>
        <fullName evidence="2">Uncharacterized protein</fullName>
    </submittedName>
</protein>